<feature type="transmembrane region" description="Helical" evidence="2">
    <location>
        <begin position="70"/>
        <end position="93"/>
    </location>
</feature>
<keyword evidence="2" id="KW-0472">Membrane</keyword>
<feature type="domain" description="Endoplasmic reticulum metallopeptidase 1-like C-terminal" evidence="3">
    <location>
        <begin position="131"/>
        <end position="227"/>
    </location>
</feature>
<gene>
    <name evidence="5" type="ORF">EB796_002466</name>
</gene>
<dbReference type="InterPro" id="IPR053974">
    <property type="entry name" value="ERMP1_1-A_TM"/>
</dbReference>
<dbReference type="OrthoDB" id="76293at2759"/>
<comment type="caution">
    <text evidence="5">The sequence shown here is derived from an EMBL/GenBank/DDBJ whole genome shotgun (WGS) entry which is preliminary data.</text>
</comment>
<comment type="similarity">
    <text evidence="1">Belongs to the peptidase M28 family.</text>
</comment>
<proteinExistence type="inferred from homology"/>
<feature type="transmembrane region" description="Helical" evidence="2">
    <location>
        <begin position="100"/>
        <end position="122"/>
    </location>
</feature>
<evidence type="ECO:0000256" key="2">
    <source>
        <dbReference type="SAM" id="Phobius"/>
    </source>
</evidence>
<dbReference type="InterPro" id="IPR053973">
    <property type="entry name" value="ERMP1-like_C"/>
</dbReference>
<keyword evidence="6" id="KW-1185">Reference proteome</keyword>
<reference evidence="5" key="1">
    <citation type="submission" date="2020-06" db="EMBL/GenBank/DDBJ databases">
        <title>Draft genome of Bugula neritina, a colonial animal packing powerful symbionts and potential medicines.</title>
        <authorList>
            <person name="Rayko M."/>
        </authorList>
    </citation>
    <scope>NUCLEOTIDE SEQUENCE [LARGE SCALE GENOMIC DNA]</scope>
    <source>
        <strain evidence="5">Kwan_BN1</strain>
    </source>
</reference>
<keyword evidence="2" id="KW-1133">Transmembrane helix</keyword>
<name>A0A7J7KM47_BUGNE</name>
<feature type="transmembrane region" description="Helical" evidence="2">
    <location>
        <begin position="28"/>
        <end position="50"/>
    </location>
</feature>
<dbReference type="Proteomes" id="UP000593567">
    <property type="component" value="Unassembled WGS sequence"/>
</dbReference>
<feature type="domain" description="Endoplasmic reticulum metallopeptidase 1/1-A TM" evidence="4">
    <location>
        <begin position="2"/>
        <end position="116"/>
    </location>
</feature>
<protein>
    <submittedName>
        <fullName evidence="5">ERMP1</fullName>
    </submittedName>
</protein>
<accession>A0A7J7KM47</accession>
<keyword evidence="2" id="KW-0812">Transmembrane</keyword>
<dbReference type="AlphaFoldDB" id="A0A7J7KM47"/>
<organism evidence="5 6">
    <name type="scientific">Bugula neritina</name>
    <name type="common">Brown bryozoan</name>
    <name type="synonym">Sertularia neritina</name>
    <dbReference type="NCBI Taxonomy" id="10212"/>
    <lineage>
        <taxon>Eukaryota</taxon>
        <taxon>Metazoa</taxon>
        <taxon>Spiralia</taxon>
        <taxon>Lophotrochozoa</taxon>
        <taxon>Bryozoa</taxon>
        <taxon>Gymnolaemata</taxon>
        <taxon>Cheilostomatida</taxon>
        <taxon>Flustrina</taxon>
        <taxon>Buguloidea</taxon>
        <taxon>Bugulidae</taxon>
        <taxon>Bugula</taxon>
    </lineage>
</organism>
<evidence type="ECO:0000256" key="1">
    <source>
        <dbReference type="ARBA" id="ARBA00010918"/>
    </source>
</evidence>
<dbReference type="Pfam" id="PF22249">
    <property type="entry name" value="ERMP1-TM"/>
    <property type="match status" value="1"/>
</dbReference>
<evidence type="ECO:0000259" key="4">
    <source>
        <dbReference type="Pfam" id="PF22249"/>
    </source>
</evidence>
<evidence type="ECO:0000313" key="5">
    <source>
        <dbReference type="EMBL" id="KAF6039223.1"/>
    </source>
</evidence>
<dbReference type="Pfam" id="PF22248">
    <property type="entry name" value="ERMP1_C"/>
    <property type="match status" value="1"/>
</dbReference>
<dbReference type="EMBL" id="VXIV02000290">
    <property type="protein sequence ID" value="KAF6039223.1"/>
    <property type="molecule type" value="Genomic_DNA"/>
</dbReference>
<evidence type="ECO:0000313" key="6">
    <source>
        <dbReference type="Proteomes" id="UP000593567"/>
    </source>
</evidence>
<evidence type="ECO:0000259" key="3">
    <source>
        <dbReference type="Pfam" id="PF22248"/>
    </source>
</evidence>
<sequence length="249" mass="28004">MLFIVCPLIIRQISLDLFNIKLHSSPKLYISLTALSLLVPFVHLMQFAHMLNLFFMPLMGRVGSEVNVDVVISLTTLLPVFIISTYLAGFLHVSKDMARLAIKLFVIALIFSLIGCFSSLGFPYSGNLSSPSAQRHVLHNFKRDFYSHDGKLNYSDHGLAYLPFDRNSKSHIEYIPEIEALQNYELDDSLAYGGIPYFFPLVSILPKVYIGPMEKPDISESIEHAYIVDTVRCQAAANLLSGCYNYLAN</sequence>